<dbReference type="Gene3D" id="2.60.40.10">
    <property type="entry name" value="Immunoglobulins"/>
    <property type="match status" value="1"/>
</dbReference>
<proteinExistence type="predicted"/>
<feature type="non-terminal residue" evidence="2">
    <location>
        <position position="1"/>
    </location>
</feature>
<dbReference type="EMBL" id="JAHLQT010009009">
    <property type="protein sequence ID" value="KAG7173754.1"/>
    <property type="molecule type" value="Genomic_DNA"/>
</dbReference>
<feature type="region of interest" description="Disordered" evidence="1">
    <location>
        <begin position="19"/>
        <end position="47"/>
    </location>
</feature>
<evidence type="ECO:0000313" key="2">
    <source>
        <dbReference type="EMBL" id="KAG7173754.1"/>
    </source>
</evidence>
<dbReference type="Proteomes" id="UP000747542">
    <property type="component" value="Unassembled WGS sequence"/>
</dbReference>
<gene>
    <name evidence="2" type="ORF">Hamer_G018899</name>
</gene>
<name>A0A8J5N5X4_HOMAM</name>
<reference evidence="2" key="1">
    <citation type="journal article" date="2021" name="Sci. Adv.">
        <title>The American lobster genome reveals insights on longevity, neural, and immune adaptations.</title>
        <authorList>
            <person name="Polinski J.M."/>
            <person name="Zimin A.V."/>
            <person name="Clark K.F."/>
            <person name="Kohn A.B."/>
            <person name="Sadowski N."/>
            <person name="Timp W."/>
            <person name="Ptitsyn A."/>
            <person name="Khanna P."/>
            <person name="Romanova D.Y."/>
            <person name="Williams P."/>
            <person name="Greenwood S.J."/>
            <person name="Moroz L.L."/>
            <person name="Walt D.R."/>
            <person name="Bodnar A.G."/>
        </authorList>
    </citation>
    <scope>NUCLEOTIDE SEQUENCE</scope>
    <source>
        <strain evidence="2">GMGI-L3</strain>
    </source>
</reference>
<protein>
    <submittedName>
        <fullName evidence="2">Putative sidekick-like</fullName>
    </submittedName>
</protein>
<evidence type="ECO:0000256" key="1">
    <source>
        <dbReference type="SAM" id="MobiDB-lite"/>
    </source>
</evidence>
<dbReference type="InterPro" id="IPR013783">
    <property type="entry name" value="Ig-like_fold"/>
</dbReference>
<comment type="caution">
    <text evidence="2">The sequence shown here is derived from an EMBL/GenBank/DDBJ whole genome shotgun (WGS) entry which is preliminary data.</text>
</comment>
<dbReference type="InterPro" id="IPR036179">
    <property type="entry name" value="Ig-like_dom_sf"/>
</dbReference>
<sequence>GGDITGVVDDEDLPGFTCLNGLATDSSSRSYDPQHISEQQKQQQQQQESACSPRKAFLYQQQDALLQCEKEAMQEEMIDSVRGGAKVHLSSVIYIDCASPDDQGRYQLDVRTPAGHLFTRYFTVQLLENVDRMLGHTCRLGKEVMSFVPRIYQFARQAVAQHGQTLVLANGDLLVRDLSPKDRGVYTCRAHNTDLPGIADQIHTFVYPQEKDRV</sequence>
<organism evidence="2 3">
    <name type="scientific">Homarus americanus</name>
    <name type="common">American lobster</name>
    <dbReference type="NCBI Taxonomy" id="6706"/>
    <lineage>
        <taxon>Eukaryota</taxon>
        <taxon>Metazoa</taxon>
        <taxon>Ecdysozoa</taxon>
        <taxon>Arthropoda</taxon>
        <taxon>Crustacea</taxon>
        <taxon>Multicrustacea</taxon>
        <taxon>Malacostraca</taxon>
        <taxon>Eumalacostraca</taxon>
        <taxon>Eucarida</taxon>
        <taxon>Decapoda</taxon>
        <taxon>Pleocyemata</taxon>
        <taxon>Astacidea</taxon>
        <taxon>Nephropoidea</taxon>
        <taxon>Nephropidae</taxon>
        <taxon>Homarus</taxon>
    </lineage>
</organism>
<keyword evidence="3" id="KW-1185">Reference proteome</keyword>
<evidence type="ECO:0000313" key="3">
    <source>
        <dbReference type="Proteomes" id="UP000747542"/>
    </source>
</evidence>
<dbReference type="SUPFAM" id="SSF48726">
    <property type="entry name" value="Immunoglobulin"/>
    <property type="match status" value="1"/>
</dbReference>
<dbReference type="AlphaFoldDB" id="A0A8J5N5X4"/>
<accession>A0A8J5N5X4</accession>